<feature type="compositionally biased region" description="Basic residues" evidence="1">
    <location>
        <begin position="55"/>
        <end position="83"/>
    </location>
</feature>
<protein>
    <submittedName>
        <fullName evidence="2">Uncharacterized protein</fullName>
    </submittedName>
</protein>
<reference evidence="2" key="1">
    <citation type="submission" date="2020-04" db="EMBL/GenBank/DDBJ databases">
        <title>Hybrid Assembly of Korean Phytophthora infestans isolates.</title>
        <authorList>
            <person name="Prokchorchik M."/>
            <person name="Lee Y."/>
            <person name="Seo J."/>
            <person name="Cho J.-H."/>
            <person name="Park Y.-E."/>
            <person name="Jang D.-C."/>
            <person name="Im J.-S."/>
            <person name="Choi J.-G."/>
            <person name="Park H.-J."/>
            <person name="Lee G.-B."/>
            <person name="Lee Y.-G."/>
            <person name="Hong S.-Y."/>
            <person name="Cho K."/>
            <person name="Sohn K.H."/>
        </authorList>
    </citation>
    <scope>NUCLEOTIDE SEQUENCE</scope>
    <source>
        <strain evidence="2">KR_1_A1</strain>
    </source>
</reference>
<evidence type="ECO:0000256" key="1">
    <source>
        <dbReference type="SAM" id="MobiDB-lite"/>
    </source>
</evidence>
<dbReference type="Proteomes" id="UP000602510">
    <property type="component" value="Unassembled WGS sequence"/>
</dbReference>
<proteinExistence type="predicted"/>
<evidence type="ECO:0000313" key="2">
    <source>
        <dbReference type="EMBL" id="KAF4038951.1"/>
    </source>
</evidence>
<gene>
    <name evidence="2" type="ORF">GN244_ATG08934</name>
</gene>
<comment type="caution">
    <text evidence="2">The sequence shown here is derived from an EMBL/GenBank/DDBJ whole genome shotgun (WGS) entry which is preliminary data.</text>
</comment>
<organism evidence="2 3">
    <name type="scientific">Phytophthora infestans</name>
    <name type="common">Potato late blight agent</name>
    <name type="synonym">Botrytis infestans</name>
    <dbReference type="NCBI Taxonomy" id="4787"/>
    <lineage>
        <taxon>Eukaryota</taxon>
        <taxon>Sar</taxon>
        <taxon>Stramenopiles</taxon>
        <taxon>Oomycota</taxon>
        <taxon>Peronosporomycetes</taxon>
        <taxon>Peronosporales</taxon>
        <taxon>Peronosporaceae</taxon>
        <taxon>Phytophthora</taxon>
    </lineage>
</organism>
<accession>A0A833TD24</accession>
<feature type="region of interest" description="Disordered" evidence="1">
    <location>
        <begin position="48"/>
        <end position="83"/>
    </location>
</feature>
<sequence length="83" mass="9533">MVRASRSQVTDIVEKDAFDLALDKLPNGYTPDILFGIDPGVRALATAPYAGNNSRRQRRRHHSRRSRCRRFLKKGSMKRIAKH</sequence>
<dbReference type="EMBL" id="WSZM01000184">
    <property type="protein sequence ID" value="KAF4038951.1"/>
    <property type="molecule type" value="Genomic_DNA"/>
</dbReference>
<keyword evidence="3" id="KW-1185">Reference proteome</keyword>
<dbReference type="AlphaFoldDB" id="A0A833TD24"/>
<evidence type="ECO:0000313" key="3">
    <source>
        <dbReference type="Proteomes" id="UP000602510"/>
    </source>
</evidence>
<name>A0A833TD24_PHYIN</name>